<keyword evidence="2" id="KW-1185">Reference proteome</keyword>
<dbReference type="AlphaFoldDB" id="A0A1W2E444"/>
<organism evidence="1 2">
    <name type="scientific">Primorskyibacter flagellatus</name>
    <dbReference type="NCBI Taxonomy" id="1387277"/>
    <lineage>
        <taxon>Bacteria</taxon>
        <taxon>Pseudomonadati</taxon>
        <taxon>Pseudomonadota</taxon>
        <taxon>Alphaproteobacteria</taxon>
        <taxon>Rhodobacterales</taxon>
        <taxon>Roseobacteraceae</taxon>
        <taxon>Primorskyibacter</taxon>
    </lineage>
</organism>
<protein>
    <submittedName>
        <fullName evidence="1">Uncharacterized protein</fullName>
    </submittedName>
</protein>
<accession>A0A1W2E444</accession>
<evidence type="ECO:0000313" key="2">
    <source>
        <dbReference type="Proteomes" id="UP000192330"/>
    </source>
</evidence>
<gene>
    <name evidence="1" type="ORF">SAMN06295998_1229</name>
</gene>
<sequence length="99" mass="11491">MTQNPDEIDLHSFCKSEIEALCERAKEAGVSNRVFYNFLLDVSVLEAVKGGPSKYFDHMLWMQEHGRELLKDFEDSYRDQLDFSALCEGREVWKPVDDA</sequence>
<dbReference type="EMBL" id="FWYD01000022">
    <property type="protein sequence ID" value="SMD04524.1"/>
    <property type="molecule type" value="Genomic_DNA"/>
</dbReference>
<reference evidence="1 2" key="1">
    <citation type="submission" date="2017-04" db="EMBL/GenBank/DDBJ databases">
        <authorList>
            <person name="Afonso C.L."/>
            <person name="Miller P.J."/>
            <person name="Scott M.A."/>
            <person name="Spackman E."/>
            <person name="Goraichik I."/>
            <person name="Dimitrov K.M."/>
            <person name="Suarez D.L."/>
            <person name="Swayne D.E."/>
        </authorList>
    </citation>
    <scope>NUCLEOTIDE SEQUENCE [LARGE SCALE GENOMIC DNA]</scope>
    <source>
        <strain evidence="1 2">CGMCC 1.12644</strain>
    </source>
</reference>
<dbReference type="Proteomes" id="UP000192330">
    <property type="component" value="Unassembled WGS sequence"/>
</dbReference>
<name>A0A1W2E444_9RHOB</name>
<evidence type="ECO:0000313" key="1">
    <source>
        <dbReference type="EMBL" id="SMD04524.1"/>
    </source>
</evidence>
<proteinExistence type="predicted"/>
<dbReference type="RefSeq" id="WP_084354272.1">
    <property type="nucleotide sequence ID" value="NZ_FWYD01000022.1"/>
</dbReference>